<organism evidence="4 5">
    <name type="scientific">Parasponia andersonii</name>
    <name type="common">Sponia andersonii</name>
    <dbReference type="NCBI Taxonomy" id="3476"/>
    <lineage>
        <taxon>Eukaryota</taxon>
        <taxon>Viridiplantae</taxon>
        <taxon>Streptophyta</taxon>
        <taxon>Embryophyta</taxon>
        <taxon>Tracheophyta</taxon>
        <taxon>Spermatophyta</taxon>
        <taxon>Magnoliopsida</taxon>
        <taxon>eudicotyledons</taxon>
        <taxon>Gunneridae</taxon>
        <taxon>Pentapetalae</taxon>
        <taxon>rosids</taxon>
        <taxon>fabids</taxon>
        <taxon>Rosales</taxon>
        <taxon>Cannabaceae</taxon>
        <taxon>Parasponia</taxon>
    </lineage>
</organism>
<dbReference type="STRING" id="3476.A0A2P5A602"/>
<feature type="compositionally biased region" description="Basic and acidic residues" evidence="1">
    <location>
        <begin position="231"/>
        <end position="240"/>
    </location>
</feature>
<name>A0A2P5A602_PARAD</name>
<feature type="region of interest" description="Disordered" evidence="1">
    <location>
        <begin position="113"/>
        <end position="196"/>
    </location>
</feature>
<dbReference type="OrthoDB" id="1931597at2759"/>
<gene>
    <name evidence="4" type="ORF">PanWU01x14_365350</name>
</gene>
<comment type="caution">
    <text evidence="4">The sequence shown here is derived from an EMBL/GenBank/DDBJ whole genome shotgun (WGS) entry which is preliminary data.</text>
</comment>
<feature type="compositionally biased region" description="Basic and acidic residues" evidence="1">
    <location>
        <begin position="252"/>
        <end position="272"/>
    </location>
</feature>
<dbReference type="InterPro" id="IPR057058">
    <property type="entry name" value="LTI65_LTI78_NYQTKV"/>
</dbReference>
<dbReference type="GO" id="GO:0006950">
    <property type="term" value="P:response to stress"/>
    <property type="evidence" value="ECO:0007669"/>
    <property type="project" value="TreeGrafter"/>
</dbReference>
<dbReference type="PANTHER" id="PTHR33836:SF1">
    <property type="entry name" value="LOW-TEMPERATURE-INDUCED 65 KDA PROTEIN-RELATED"/>
    <property type="match status" value="1"/>
</dbReference>
<dbReference type="EMBL" id="JXTB01000889">
    <property type="protein sequence ID" value="PON31977.1"/>
    <property type="molecule type" value="Genomic_DNA"/>
</dbReference>
<feature type="compositionally biased region" description="Acidic residues" evidence="1">
    <location>
        <begin position="82"/>
        <end position="97"/>
    </location>
</feature>
<feature type="region of interest" description="Disordered" evidence="1">
    <location>
        <begin position="1"/>
        <end position="99"/>
    </location>
</feature>
<evidence type="ECO:0000259" key="3">
    <source>
        <dbReference type="Pfam" id="PF23403"/>
    </source>
</evidence>
<feature type="domain" description="LTI65/LTI78 NYQTKV repeat" evidence="2">
    <location>
        <begin position="251"/>
        <end position="293"/>
    </location>
</feature>
<feature type="compositionally biased region" description="Basic residues" evidence="1">
    <location>
        <begin position="41"/>
        <end position="51"/>
    </location>
</feature>
<evidence type="ECO:0000313" key="4">
    <source>
        <dbReference type="EMBL" id="PON31977.1"/>
    </source>
</evidence>
<dbReference type="GO" id="GO:0009737">
    <property type="term" value="P:response to abscisic acid"/>
    <property type="evidence" value="ECO:0007669"/>
    <property type="project" value="InterPro"/>
</dbReference>
<dbReference type="InterPro" id="IPR037491">
    <property type="entry name" value="LTI78/LTI65"/>
</dbReference>
<protein>
    <recommendedName>
        <fullName evidence="6">Low-temperature-induced protein</fullName>
    </recommendedName>
</protein>
<evidence type="ECO:0000313" key="5">
    <source>
        <dbReference type="Proteomes" id="UP000237105"/>
    </source>
</evidence>
<feature type="compositionally biased region" description="Polar residues" evidence="1">
    <location>
        <begin position="113"/>
        <end position="124"/>
    </location>
</feature>
<proteinExistence type="predicted"/>
<dbReference type="InterPro" id="IPR056605">
    <property type="entry name" value="LTI65_LTI78_N"/>
</dbReference>
<evidence type="ECO:0000256" key="1">
    <source>
        <dbReference type="SAM" id="MobiDB-lite"/>
    </source>
</evidence>
<keyword evidence="5" id="KW-1185">Reference proteome</keyword>
<feature type="compositionally biased region" description="Basic and acidic residues" evidence="1">
    <location>
        <begin position="11"/>
        <end position="40"/>
    </location>
</feature>
<evidence type="ECO:0008006" key="6">
    <source>
        <dbReference type="Google" id="ProtNLM"/>
    </source>
</evidence>
<dbReference type="Proteomes" id="UP000237105">
    <property type="component" value="Unassembled WGS sequence"/>
</dbReference>
<feature type="region of interest" description="Disordered" evidence="1">
    <location>
        <begin position="220"/>
        <end position="294"/>
    </location>
</feature>
<feature type="compositionally biased region" description="Polar residues" evidence="1">
    <location>
        <begin position="275"/>
        <end position="284"/>
    </location>
</feature>
<feature type="compositionally biased region" description="Basic and acidic residues" evidence="1">
    <location>
        <begin position="52"/>
        <end position="81"/>
    </location>
</feature>
<dbReference type="PANTHER" id="PTHR33836">
    <property type="entry name" value="LOW-TEMPERATURE-INDUCED 65 KDA PROTEIN-RELATED"/>
    <property type="match status" value="1"/>
</dbReference>
<evidence type="ECO:0000259" key="2">
    <source>
        <dbReference type="Pfam" id="PF23402"/>
    </source>
</evidence>
<accession>A0A2P5A602</accession>
<dbReference type="Pfam" id="PF23403">
    <property type="entry name" value="LTI65_LTI78_N"/>
    <property type="match status" value="1"/>
</dbReference>
<dbReference type="Pfam" id="PF23402">
    <property type="entry name" value="LTI65_LTI78_NYQTKV"/>
    <property type="match status" value="1"/>
</dbReference>
<reference evidence="5" key="1">
    <citation type="submission" date="2016-06" db="EMBL/GenBank/DDBJ databases">
        <title>Parallel loss of symbiosis genes in relatives of nitrogen-fixing non-legume Parasponia.</title>
        <authorList>
            <person name="Van Velzen R."/>
            <person name="Holmer R."/>
            <person name="Bu F."/>
            <person name="Rutten L."/>
            <person name="Van Zeijl A."/>
            <person name="Liu W."/>
            <person name="Santuari L."/>
            <person name="Cao Q."/>
            <person name="Sharma T."/>
            <person name="Shen D."/>
            <person name="Roswanjaya Y."/>
            <person name="Wardhani T."/>
            <person name="Kalhor M.S."/>
            <person name="Jansen J."/>
            <person name="Van den Hoogen J."/>
            <person name="Gungor B."/>
            <person name="Hartog M."/>
            <person name="Hontelez J."/>
            <person name="Verver J."/>
            <person name="Yang W.-C."/>
            <person name="Schijlen E."/>
            <person name="Repin R."/>
            <person name="Schilthuizen M."/>
            <person name="Schranz E."/>
            <person name="Heidstra R."/>
            <person name="Miyata K."/>
            <person name="Fedorova E."/>
            <person name="Kohlen W."/>
            <person name="Bisseling T."/>
            <person name="Smit S."/>
            <person name="Geurts R."/>
        </authorList>
    </citation>
    <scope>NUCLEOTIDE SEQUENCE [LARGE SCALE GENOMIC DNA]</scope>
    <source>
        <strain evidence="5">cv. WU1-14</strain>
    </source>
</reference>
<dbReference type="AlphaFoldDB" id="A0A2P5A602"/>
<sequence length="294" mass="32633">MKSQMVHPRGHGHDHDSANKASEPHLVGEGEDEHHGEKKSVLKKVKAKARKIKDTIKKHVQDHDHEHDHDYRHDGDRVPDDHDLDEEDDEDEEIVEDPEIHVFESAAIRTGVSTPVNTPLSSFSDHGVSETKEPFVPGTESRVNMERVPPVGTPQPSFSDIPSKTSVPGNESMERPYTKTHLSSFPDHGVSSIKEYDPSKTFVLETESYVTLEKPAVNTQVSSFSPGISDRISDIKESDAGKTFVPGTESRVSLDRPKGLEEDPHAPKDFPHEYTPSNYQTKVTDPTGAGNIET</sequence>
<feature type="domain" description="LTI65/LTI78 N-terminal" evidence="3">
    <location>
        <begin position="34"/>
        <end position="108"/>
    </location>
</feature>
<feature type="compositionally biased region" description="Polar residues" evidence="1">
    <location>
        <begin position="154"/>
        <end position="169"/>
    </location>
</feature>